<evidence type="ECO:0000256" key="8">
    <source>
        <dbReference type="ARBA" id="ARBA00023143"/>
    </source>
</evidence>
<keyword evidence="6 11" id="KW-1133">Transmembrane helix</keyword>
<dbReference type="InterPro" id="IPR045851">
    <property type="entry name" value="AMP-bd_C_sf"/>
</dbReference>
<reference evidence="14 15" key="1">
    <citation type="submission" date="2023-11" db="EMBL/GenBank/DDBJ databases">
        <title>MicrobeMod: A computational toolkit for identifying prokaryotic methylation and restriction-modification with nanopore sequencing.</title>
        <authorList>
            <person name="Crits-Christoph A."/>
            <person name="Kang S.C."/>
            <person name="Lee H."/>
            <person name="Ostrov N."/>
        </authorList>
    </citation>
    <scope>NUCLEOTIDE SEQUENCE [LARGE SCALE GENOMIC DNA]</scope>
    <source>
        <strain evidence="14 15">ATCC 25935</strain>
    </source>
</reference>
<evidence type="ECO:0000256" key="2">
    <source>
        <dbReference type="ARBA" id="ARBA00004651"/>
    </source>
</evidence>
<dbReference type="EMBL" id="CP140152">
    <property type="protein sequence ID" value="WQH07485.1"/>
    <property type="molecule type" value="Genomic_DNA"/>
</dbReference>
<proteinExistence type="inferred from homology"/>
<dbReference type="NCBIfam" id="TIGR00206">
    <property type="entry name" value="fliF"/>
    <property type="match status" value="1"/>
</dbReference>
<evidence type="ECO:0000256" key="7">
    <source>
        <dbReference type="ARBA" id="ARBA00023136"/>
    </source>
</evidence>
<keyword evidence="14" id="KW-0282">Flagellum</keyword>
<dbReference type="Gene3D" id="3.30.300.30">
    <property type="match status" value="1"/>
</dbReference>
<dbReference type="Proteomes" id="UP001326110">
    <property type="component" value="Chromosome"/>
</dbReference>
<comment type="function">
    <text evidence="9">The M ring may be actively involved in energy transduction.</text>
</comment>
<feature type="transmembrane region" description="Helical" evidence="11">
    <location>
        <begin position="429"/>
        <end position="448"/>
    </location>
</feature>
<evidence type="ECO:0000256" key="5">
    <source>
        <dbReference type="ARBA" id="ARBA00022692"/>
    </source>
</evidence>
<feature type="domain" description="Flagellar M-ring N-terminal" evidence="12">
    <location>
        <begin position="33"/>
        <end position="208"/>
    </location>
</feature>
<keyword evidence="7 11" id="KW-0472">Membrane</keyword>
<keyword evidence="8 9" id="KW-0975">Bacterial flagellum</keyword>
<dbReference type="Pfam" id="PF08345">
    <property type="entry name" value="YscJ_FliF_C"/>
    <property type="match status" value="1"/>
</dbReference>
<dbReference type="GeneID" id="43161734"/>
<keyword evidence="4" id="KW-1003">Cell membrane</keyword>
<feature type="region of interest" description="Disordered" evidence="10">
    <location>
        <begin position="297"/>
        <end position="333"/>
    </location>
</feature>
<evidence type="ECO:0000313" key="14">
    <source>
        <dbReference type="EMBL" id="WQH07485.1"/>
    </source>
</evidence>
<accession>A0ABZ0Y625</accession>
<comment type="subcellular location">
    <subcellularLocation>
        <location evidence="1 9">Bacterial flagellum basal body</location>
    </subcellularLocation>
    <subcellularLocation>
        <location evidence="2">Cell membrane</location>
        <topology evidence="2">Multi-pass membrane protein</topology>
    </subcellularLocation>
</comment>
<organism evidence="14 15">
    <name type="scientific">Duganella zoogloeoides</name>
    <dbReference type="NCBI Taxonomy" id="75659"/>
    <lineage>
        <taxon>Bacteria</taxon>
        <taxon>Pseudomonadati</taxon>
        <taxon>Pseudomonadota</taxon>
        <taxon>Betaproteobacteria</taxon>
        <taxon>Burkholderiales</taxon>
        <taxon>Oxalobacteraceae</taxon>
        <taxon>Telluria group</taxon>
        <taxon>Duganella</taxon>
    </lineage>
</organism>
<name>A0ABZ0Y625_9BURK</name>
<evidence type="ECO:0000256" key="4">
    <source>
        <dbReference type="ARBA" id="ARBA00022475"/>
    </source>
</evidence>
<evidence type="ECO:0000259" key="12">
    <source>
        <dbReference type="Pfam" id="PF01514"/>
    </source>
</evidence>
<evidence type="ECO:0000256" key="1">
    <source>
        <dbReference type="ARBA" id="ARBA00004117"/>
    </source>
</evidence>
<dbReference type="InterPro" id="IPR043427">
    <property type="entry name" value="YscJ/FliF"/>
</dbReference>
<keyword evidence="5 11" id="KW-0812">Transmembrane</keyword>
<dbReference type="InterPro" id="IPR013556">
    <property type="entry name" value="Flag_M-ring_C"/>
</dbReference>
<dbReference type="Pfam" id="PF01514">
    <property type="entry name" value="YscJ_FliF"/>
    <property type="match status" value="1"/>
</dbReference>
<evidence type="ECO:0000256" key="3">
    <source>
        <dbReference type="ARBA" id="ARBA00007971"/>
    </source>
</evidence>
<evidence type="ECO:0000256" key="11">
    <source>
        <dbReference type="SAM" id="Phobius"/>
    </source>
</evidence>
<evidence type="ECO:0000256" key="10">
    <source>
        <dbReference type="SAM" id="MobiDB-lite"/>
    </source>
</evidence>
<dbReference type="InterPro" id="IPR006182">
    <property type="entry name" value="FliF_N_dom"/>
</dbReference>
<feature type="domain" description="Flagellar M-ring C-terminal" evidence="13">
    <location>
        <begin position="242"/>
        <end position="407"/>
    </location>
</feature>
<sequence>MSVSPSLLKNLYPLLLLAIGVTALVLMLLWKDQSDYKPVFGAREKVSASDMMNVLETERVPYRVHPESGQVLVPADMLGKVRMLLAAKGVTAQLPAGLELMDKNDPLGVSQFVQDVRFRRGLEGELAQSIMTMDAIAHARVHLSIAKSSSFVSSDGDKSSASVVVALKPGATLQPEAIAAVINMVSGSVASLAPARVSLVDQAGNLLSSHVDLSEGFDGAAGGNEAAKRYQDDVKQNIKGLLGPVIGDDNFRLSVAATVSNDRVEETVEKYGADPKVTSEAMREEQDRNRMVMGVPGTLSNRAPPANANPADAAKPATDPANGNDGSARKNATTRQYAYDRSITQTKRSRGSLEKLSVAVVLAQAAAPTPASGWSAAEIANIDKLLRNGLGINAERGDQLVVSAMNFPAKAAVVPWWQERDNVVDISSYVIYGVGFLLGYLLLLRPLLRLVTMRFAPDPKEQARTATERRAAEAAAVAAAREAKDANGNPVAALPGTPAMPALGADGLPTLPSATGPTTMVPLLENYDLPPPGSAVDVMVDHLKVLAEKEPERVAEVVKQWMQKNGRTQ</sequence>
<protein>
    <recommendedName>
        <fullName evidence="9">Flagellar M-ring protein</fullName>
    </recommendedName>
</protein>
<feature type="compositionally biased region" description="Low complexity" evidence="10">
    <location>
        <begin position="303"/>
        <end position="322"/>
    </location>
</feature>
<evidence type="ECO:0000313" key="15">
    <source>
        <dbReference type="Proteomes" id="UP001326110"/>
    </source>
</evidence>
<evidence type="ECO:0000259" key="13">
    <source>
        <dbReference type="Pfam" id="PF08345"/>
    </source>
</evidence>
<keyword evidence="15" id="KW-1185">Reference proteome</keyword>
<dbReference type="InterPro" id="IPR000067">
    <property type="entry name" value="FlgMring_FliF"/>
</dbReference>
<dbReference type="PANTHER" id="PTHR30046">
    <property type="entry name" value="FLAGELLAR M-RING PROTEIN"/>
    <property type="match status" value="1"/>
</dbReference>
<dbReference type="PANTHER" id="PTHR30046:SF0">
    <property type="entry name" value="FLAGELLAR M-RING PROTEIN"/>
    <property type="match status" value="1"/>
</dbReference>
<feature type="transmembrane region" description="Helical" evidence="11">
    <location>
        <begin position="12"/>
        <end position="30"/>
    </location>
</feature>
<evidence type="ECO:0000256" key="9">
    <source>
        <dbReference type="PIRNR" id="PIRNR004862"/>
    </source>
</evidence>
<dbReference type="PRINTS" id="PR01009">
    <property type="entry name" value="FLGMRINGFLIF"/>
</dbReference>
<evidence type="ECO:0000256" key="6">
    <source>
        <dbReference type="ARBA" id="ARBA00022989"/>
    </source>
</evidence>
<gene>
    <name evidence="14" type="primary">fliF</name>
    <name evidence="14" type="ORF">SR858_14990</name>
</gene>
<dbReference type="PIRSF" id="PIRSF004862">
    <property type="entry name" value="FliF"/>
    <property type="match status" value="1"/>
</dbReference>
<keyword evidence="14" id="KW-0966">Cell projection</keyword>
<comment type="similarity">
    <text evidence="3 9">Belongs to the FliF family.</text>
</comment>
<keyword evidence="14" id="KW-0969">Cilium</keyword>